<dbReference type="Proteomes" id="UP000294360">
    <property type="component" value="Chromosome"/>
</dbReference>
<accession>A0A4U8YZD7</accession>
<gene>
    <name evidence="1" type="ORF">MTUNDRAET4_1554</name>
</gene>
<organism evidence="1 2">
    <name type="scientific">Methylocella tundrae</name>
    <dbReference type="NCBI Taxonomy" id="227605"/>
    <lineage>
        <taxon>Bacteria</taxon>
        <taxon>Pseudomonadati</taxon>
        <taxon>Pseudomonadota</taxon>
        <taxon>Alphaproteobacteria</taxon>
        <taxon>Hyphomicrobiales</taxon>
        <taxon>Beijerinckiaceae</taxon>
        <taxon>Methylocella</taxon>
    </lineage>
</organism>
<dbReference type="AlphaFoldDB" id="A0A4U8YZD7"/>
<sequence>MRARQNRFRHVSQSIADVFDRLQLFLLHFVYNTNEEIDAAHRATFIVENQLRVILTVYLTVNVDLSALHSSKIQILTTSVDHLME</sequence>
<protein>
    <submittedName>
        <fullName evidence="1">Uncharacterized protein</fullName>
    </submittedName>
</protein>
<dbReference type="KEGG" id="mtun:MTUNDRAET4_1554"/>
<evidence type="ECO:0000313" key="2">
    <source>
        <dbReference type="Proteomes" id="UP000294360"/>
    </source>
</evidence>
<evidence type="ECO:0000313" key="1">
    <source>
        <dbReference type="EMBL" id="VFU08447.1"/>
    </source>
</evidence>
<name>A0A4U8YZD7_METTU</name>
<reference evidence="1 2" key="1">
    <citation type="submission" date="2019-03" db="EMBL/GenBank/DDBJ databases">
        <authorList>
            <person name="Kox A.R. M."/>
        </authorList>
    </citation>
    <scope>NUCLEOTIDE SEQUENCE [LARGE SCALE GENOMIC DNA]</scope>
    <source>
        <strain evidence="1">MTUNDRAET4 annotated genome</strain>
    </source>
</reference>
<dbReference type="EMBL" id="LR536450">
    <property type="protein sequence ID" value="VFU08447.1"/>
    <property type="molecule type" value="Genomic_DNA"/>
</dbReference>
<proteinExistence type="predicted"/>